<evidence type="ECO:0000256" key="2">
    <source>
        <dbReference type="ARBA" id="ARBA00023125"/>
    </source>
</evidence>
<evidence type="ECO:0000313" key="5">
    <source>
        <dbReference type="EMBL" id="VFU10110.1"/>
    </source>
</evidence>
<dbReference type="PANTHER" id="PTHR44688:SF16">
    <property type="entry name" value="DNA-BINDING TRANSCRIPTIONAL ACTIVATOR DEVR_DOSR"/>
    <property type="match status" value="1"/>
</dbReference>
<dbReference type="Gene3D" id="1.10.10.10">
    <property type="entry name" value="Winged helix-like DNA-binding domain superfamily/Winged helix DNA-binding domain"/>
    <property type="match status" value="1"/>
</dbReference>
<dbReference type="InterPro" id="IPR036388">
    <property type="entry name" value="WH-like_DNA-bd_sf"/>
</dbReference>
<evidence type="ECO:0000259" key="4">
    <source>
        <dbReference type="PROSITE" id="PS50043"/>
    </source>
</evidence>
<gene>
    <name evidence="5" type="ORF">MTUNDRAET4_3223</name>
</gene>
<keyword evidence="1" id="KW-0805">Transcription regulation</keyword>
<keyword evidence="3" id="KW-0804">Transcription</keyword>
<dbReference type="EMBL" id="LR536450">
    <property type="protein sequence ID" value="VFU10110.1"/>
    <property type="molecule type" value="Genomic_DNA"/>
</dbReference>
<sequence length="378" mass="42979">MRFGFCPGKLYLILWIGRMSQSAEYAMSSHVEKSPLLRFDDEEWFRRLGGVARSIGTDGFHRELIDLFGASIRHESSWIIRYSRVAPPDVIYTHNVSDETVDIYNEQCSGVDPFSQYWKSNGSPGVLTLSELKNSSAESIIYSRIFQAAANVSDEMGMFFSTVGHCCFGLFLEREKGHFSKADVQRAQLIFPALEGYHRAHLGWLFNDLRHTNDTEIKGFIKRPTLIQDRFGVEVYSNESWNQAVASDASIMSTVATLFAGSSPQTRLLKDFVLKSEVFDRDFPLAPGGRMFVLEPQSSSRDEPDYISRIASILHIFTPREREILTLIMRGQNTGQIAQKLEISKGTIKNCRLRIYRKADVVSERALVKKFTPIFQSL</sequence>
<name>A0A4U8Z3U3_METTU</name>
<protein>
    <submittedName>
        <fullName evidence="5">LuxR family transcriptional regulator</fullName>
    </submittedName>
</protein>
<dbReference type="GO" id="GO:0006355">
    <property type="term" value="P:regulation of DNA-templated transcription"/>
    <property type="evidence" value="ECO:0007669"/>
    <property type="project" value="InterPro"/>
</dbReference>
<dbReference type="KEGG" id="mtun:MTUNDRAET4_3223"/>
<organism evidence="5 6">
    <name type="scientific">Methylocella tundrae</name>
    <dbReference type="NCBI Taxonomy" id="227605"/>
    <lineage>
        <taxon>Bacteria</taxon>
        <taxon>Pseudomonadati</taxon>
        <taxon>Pseudomonadota</taxon>
        <taxon>Alphaproteobacteria</taxon>
        <taxon>Hyphomicrobiales</taxon>
        <taxon>Beijerinckiaceae</taxon>
        <taxon>Methylocella</taxon>
    </lineage>
</organism>
<dbReference type="InterPro" id="IPR000792">
    <property type="entry name" value="Tscrpt_reg_LuxR_C"/>
</dbReference>
<dbReference type="Pfam" id="PF00196">
    <property type="entry name" value="GerE"/>
    <property type="match status" value="1"/>
</dbReference>
<dbReference type="PANTHER" id="PTHR44688">
    <property type="entry name" value="DNA-BINDING TRANSCRIPTIONAL ACTIVATOR DEVR_DOSR"/>
    <property type="match status" value="1"/>
</dbReference>
<dbReference type="InterPro" id="IPR016032">
    <property type="entry name" value="Sig_transdc_resp-reg_C-effctor"/>
</dbReference>
<evidence type="ECO:0000313" key="6">
    <source>
        <dbReference type="Proteomes" id="UP000294360"/>
    </source>
</evidence>
<accession>A0A4U8Z3U3</accession>
<dbReference type="AlphaFoldDB" id="A0A4U8Z3U3"/>
<proteinExistence type="predicted"/>
<dbReference type="PROSITE" id="PS00622">
    <property type="entry name" value="HTH_LUXR_1"/>
    <property type="match status" value="1"/>
</dbReference>
<dbReference type="GO" id="GO:0003677">
    <property type="term" value="F:DNA binding"/>
    <property type="evidence" value="ECO:0007669"/>
    <property type="project" value="UniProtKB-KW"/>
</dbReference>
<dbReference type="CDD" id="cd06170">
    <property type="entry name" value="LuxR_C_like"/>
    <property type="match status" value="1"/>
</dbReference>
<feature type="domain" description="HTH luxR-type" evidence="4">
    <location>
        <begin position="310"/>
        <end position="375"/>
    </location>
</feature>
<dbReference type="SUPFAM" id="SSF46894">
    <property type="entry name" value="C-terminal effector domain of the bipartite response regulators"/>
    <property type="match status" value="1"/>
</dbReference>
<evidence type="ECO:0000256" key="3">
    <source>
        <dbReference type="ARBA" id="ARBA00023163"/>
    </source>
</evidence>
<dbReference type="PRINTS" id="PR00038">
    <property type="entry name" value="HTHLUXR"/>
</dbReference>
<reference evidence="5 6" key="1">
    <citation type="submission" date="2019-03" db="EMBL/GenBank/DDBJ databases">
        <authorList>
            <person name="Kox A.R. M."/>
        </authorList>
    </citation>
    <scope>NUCLEOTIDE SEQUENCE [LARGE SCALE GENOMIC DNA]</scope>
    <source>
        <strain evidence="5">MTUNDRAET4 annotated genome</strain>
    </source>
</reference>
<dbReference type="Proteomes" id="UP000294360">
    <property type="component" value="Chromosome"/>
</dbReference>
<dbReference type="SMART" id="SM00421">
    <property type="entry name" value="HTH_LUXR"/>
    <property type="match status" value="1"/>
</dbReference>
<keyword evidence="2" id="KW-0238">DNA-binding</keyword>
<dbReference type="PROSITE" id="PS50043">
    <property type="entry name" value="HTH_LUXR_2"/>
    <property type="match status" value="1"/>
</dbReference>
<evidence type="ECO:0000256" key="1">
    <source>
        <dbReference type="ARBA" id="ARBA00023015"/>
    </source>
</evidence>